<dbReference type="Proteomes" id="UP000095287">
    <property type="component" value="Unplaced"/>
</dbReference>
<evidence type="ECO:0000313" key="2">
    <source>
        <dbReference type="WBParaSite" id="L893_g21409.t1"/>
    </source>
</evidence>
<keyword evidence="1" id="KW-1185">Reference proteome</keyword>
<dbReference type="AlphaFoldDB" id="A0A1I7YZJ1"/>
<name>A0A1I7YZJ1_9BILA</name>
<protein>
    <submittedName>
        <fullName evidence="2">Uncharacterized protein</fullName>
    </submittedName>
</protein>
<accession>A0A1I7YZJ1</accession>
<reference evidence="2" key="1">
    <citation type="submission" date="2016-11" db="UniProtKB">
        <authorList>
            <consortium name="WormBaseParasite"/>
        </authorList>
    </citation>
    <scope>IDENTIFICATION</scope>
</reference>
<organism evidence="1 2">
    <name type="scientific">Steinernema glaseri</name>
    <dbReference type="NCBI Taxonomy" id="37863"/>
    <lineage>
        <taxon>Eukaryota</taxon>
        <taxon>Metazoa</taxon>
        <taxon>Ecdysozoa</taxon>
        <taxon>Nematoda</taxon>
        <taxon>Chromadorea</taxon>
        <taxon>Rhabditida</taxon>
        <taxon>Tylenchina</taxon>
        <taxon>Panagrolaimomorpha</taxon>
        <taxon>Strongyloidoidea</taxon>
        <taxon>Steinernematidae</taxon>
        <taxon>Steinernema</taxon>
    </lineage>
</organism>
<evidence type="ECO:0000313" key="1">
    <source>
        <dbReference type="Proteomes" id="UP000095287"/>
    </source>
</evidence>
<dbReference type="WBParaSite" id="L893_g21409.t1">
    <property type="protein sequence ID" value="L893_g21409.t1"/>
    <property type="gene ID" value="L893_g21409"/>
</dbReference>
<sequence>MGKFGTQENGLHSNPTLTLEEKKNFRCSKATTYQTTVVMLELVVHITGVGDEPCGRKEYDREGEWKLRRNLSVVALRILRPAEGAVAHLTVHSGPEKQKRGENPKEKVFIRADHMKMTLSGVNKPTTYPVWAPREGDQKTVIIAIFLTVPLFLEWT</sequence>
<proteinExistence type="predicted"/>